<feature type="transmembrane region" description="Helical" evidence="8">
    <location>
        <begin position="607"/>
        <end position="630"/>
    </location>
</feature>
<evidence type="ECO:0000313" key="11">
    <source>
        <dbReference type="Proteomes" id="UP000309454"/>
    </source>
</evidence>
<organism evidence="10 11">
    <name type="scientific">Parvibacter caecicola</name>
    <dbReference type="NCBI Taxonomy" id="747645"/>
    <lineage>
        <taxon>Bacteria</taxon>
        <taxon>Bacillati</taxon>
        <taxon>Actinomycetota</taxon>
        <taxon>Coriobacteriia</taxon>
        <taxon>Coriobacteriales</taxon>
        <taxon>Coriobacteriaceae</taxon>
        <taxon>Parvibacter</taxon>
    </lineage>
</organism>
<dbReference type="GO" id="GO:0005524">
    <property type="term" value="F:ATP binding"/>
    <property type="evidence" value="ECO:0007669"/>
    <property type="project" value="UniProtKB-KW"/>
</dbReference>
<feature type="transmembrane region" description="Helical" evidence="8">
    <location>
        <begin position="747"/>
        <end position="769"/>
    </location>
</feature>
<feature type="compositionally biased region" description="Acidic residues" evidence="7">
    <location>
        <begin position="325"/>
        <end position="335"/>
    </location>
</feature>
<dbReference type="SMART" id="SM00220">
    <property type="entry name" value="S_TKc"/>
    <property type="match status" value="1"/>
</dbReference>
<feature type="transmembrane region" description="Helical" evidence="8">
    <location>
        <begin position="842"/>
        <end position="862"/>
    </location>
</feature>
<evidence type="ECO:0000256" key="8">
    <source>
        <dbReference type="SAM" id="Phobius"/>
    </source>
</evidence>
<feature type="compositionally biased region" description="Low complexity" evidence="7">
    <location>
        <begin position="220"/>
        <end position="239"/>
    </location>
</feature>
<keyword evidence="4" id="KW-0547">Nucleotide-binding</keyword>
<name>A0A4T9T749_9ACTN</name>
<evidence type="ECO:0000256" key="3">
    <source>
        <dbReference type="ARBA" id="ARBA00022679"/>
    </source>
</evidence>
<dbReference type="InterPro" id="IPR000719">
    <property type="entry name" value="Prot_kinase_dom"/>
</dbReference>
<dbReference type="Gene3D" id="3.30.200.20">
    <property type="entry name" value="Phosphorylase Kinase, domain 1"/>
    <property type="match status" value="2"/>
</dbReference>
<feature type="transmembrane region" description="Helical" evidence="8">
    <location>
        <begin position="815"/>
        <end position="836"/>
    </location>
</feature>
<feature type="region of interest" description="Disordered" evidence="7">
    <location>
        <begin position="142"/>
        <end position="254"/>
    </location>
</feature>
<keyword evidence="6" id="KW-0067">ATP-binding</keyword>
<dbReference type="CDD" id="cd14014">
    <property type="entry name" value="STKc_PknB_like"/>
    <property type="match status" value="1"/>
</dbReference>
<dbReference type="EC" id="2.7.11.1" evidence="1"/>
<feature type="compositionally biased region" description="Low complexity" evidence="7">
    <location>
        <begin position="72"/>
        <end position="86"/>
    </location>
</feature>
<dbReference type="PANTHER" id="PTHR43289">
    <property type="entry name" value="MITOGEN-ACTIVATED PROTEIN KINASE KINASE KINASE 20-RELATED"/>
    <property type="match status" value="1"/>
</dbReference>
<feature type="transmembrane region" description="Helical" evidence="8">
    <location>
        <begin position="636"/>
        <end position="658"/>
    </location>
</feature>
<feature type="transmembrane region" description="Helical" evidence="8">
    <location>
        <begin position="670"/>
        <end position="697"/>
    </location>
</feature>
<keyword evidence="11" id="KW-1185">Reference proteome</keyword>
<accession>A0A4T9T749</accession>
<reference evidence="10 11" key="1">
    <citation type="submission" date="2019-04" db="EMBL/GenBank/DDBJ databases">
        <title>Microbes associate with the intestines of laboratory mice.</title>
        <authorList>
            <person name="Navarre W."/>
            <person name="Wong E."/>
            <person name="Huang K.C."/>
            <person name="Tropini C."/>
            <person name="Ng K."/>
            <person name="Yu B."/>
        </authorList>
    </citation>
    <scope>NUCLEOTIDE SEQUENCE [LARGE SCALE GENOMIC DNA]</scope>
    <source>
        <strain evidence="10 11">NM48_B13</strain>
    </source>
</reference>
<dbReference type="PANTHER" id="PTHR43289:SF6">
    <property type="entry name" value="SERINE_THREONINE-PROTEIN KINASE NEKL-3"/>
    <property type="match status" value="1"/>
</dbReference>
<dbReference type="Pfam" id="PF00069">
    <property type="entry name" value="Pkinase"/>
    <property type="match status" value="1"/>
</dbReference>
<feature type="region of interest" description="Disordered" evidence="7">
    <location>
        <begin position="318"/>
        <end position="340"/>
    </location>
</feature>
<dbReference type="EMBL" id="SSTM01000004">
    <property type="protein sequence ID" value="TJW10342.1"/>
    <property type="molecule type" value="Genomic_DNA"/>
</dbReference>
<keyword evidence="2" id="KW-0723">Serine/threonine-protein kinase</keyword>
<feature type="transmembrane region" description="Helical" evidence="8">
    <location>
        <begin position="789"/>
        <end position="808"/>
    </location>
</feature>
<feature type="region of interest" description="Disordered" evidence="7">
    <location>
        <begin position="72"/>
        <end position="108"/>
    </location>
</feature>
<sequence>MAKQKLLLDRYRVVKAVGAGGFATVYEALDTHLNRPVAIKVFELSESDAAGFHLAALDGKIAAELEGAEGASEAAARGESAGDGAATRGGAGGGADAAEPATAAFPSDPSFLRAREERLAARNGASLRKKPNFEELAQAFEEELEQEERAAQGDEAPLGAAATAAVTAGASGPTGDEAGAAPLSDAGKSGVIDLDNTVPWDEDEDLGPDEYFESAGESPTAEATGASGHGAHAAPAAGDGELGDELEGEPTLAFNGPASLPIIGAAAGQGAAVPAPHGAPAGNADNFASAADAPAANQPGSGTAVMAEAAASSSSANISAPAADAADDDEDDADEPLTSAFDSIPAIVEARLIASLNDTNIVTVYDCQESEGRAYIIMEFVDGLTLAQLLDKVGDQITLDMVAAIVAAVTGALETAHRHNVLHLDIKPENVLIDQQGQVKVTDFGLATLADASGHGHAAAGTIGYMPPEQLRSQPLDVRTDEWAVASLTYEMLTGTNQFIVDDLKDALPAIEDSELPVPSQMWDEAGDGLDDVVFAGLDIDPDDRYQTVEEFAQALLPQLGSARKGKKQLAKAVAAEEEPEEIEEEPVPQGPVIPLVDRVGPRGAQLLVRILSALCCGGCAAVAMVNFHALGLSSLGLAVDAPFVFWPLLVAAVALAAVRPTFGALAAPLFLAVSFFANGAFLLALGFGALTVLWWVKFCSQDEAMALCALLGPATGAIGMGAVAPMMAGALMSVGRAAVCAAYNALFALVMACLGSCTLLGWNAAANAVFSINMQSVFLNVVQRPETWLMAVAWVGAAALFSLFCARGTRFFDVLGSAAGAAVLLVAGWACAQLSTGFDPLSLAGCILPGAFAVVLALLGVPDRARRDIDDWEALRNLDDLA</sequence>
<dbReference type="Proteomes" id="UP000309454">
    <property type="component" value="Unassembled WGS sequence"/>
</dbReference>
<evidence type="ECO:0000256" key="1">
    <source>
        <dbReference type="ARBA" id="ARBA00012513"/>
    </source>
</evidence>
<evidence type="ECO:0000313" key="10">
    <source>
        <dbReference type="EMBL" id="TJW10342.1"/>
    </source>
</evidence>
<evidence type="ECO:0000256" key="5">
    <source>
        <dbReference type="ARBA" id="ARBA00022777"/>
    </source>
</evidence>
<proteinExistence type="predicted"/>
<gene>
    <name evidence="10" type="ORF">E5982_07295</name>
</gene>
<feature type="domain" description="Protein kinase" evidence="9">
    <location>
        <begin position="293"/>
        <end position="557"/>
    </location>
</feature>
<feature type="compositionally biased region" description="Low complexity" evidence="7">
    <location>
        <begin position="156"/>
        <end position="175"/>
    </location>
</feature>
<dbReference type="InterPro" id="IPR011009">
    <property type="entry name" value="Kinase-like_dom_sf"/>
</dbReference>
<dbReference type="SUPFAM" id="SSF56112">
    <property type="entry name" value="Protein kinase-like (PK-like)"/>
    <property type="match status" value="1"/>
</dbReference>
<evidence type="ECO:0000256" key="7">
    <source>
        <dbReference type="SAM" id="MobiDB-lite"/>
    </source>
</evidence>
<evidence type="ECO:0000256" key="4">
    <source>
        <dbReference type="ARBA" id="ARBA00022741"/>
    </source>
</evidence>
<evidence type="ECO:0000256" key="6">
    <source>
        <dbReference type="ARBA" id="ARBA00022840"/>
    </source>
</evidence>
<dbReference type="InterPro" id="IPR008271">
    <property type="entry name" value="Ser/Thr_kinase_AS"/>
</dbReference>
<dbReference type="RefSeq" id="WP_136845960.1">
    <property type="nucleotide sequence ID" value="NZ_SSTM01000004.1"/>
</dbReference>
<protein>
    <recommendedName>
        <fullName evidence="1">non-specific serine/threonine protein kinase</fullName>
        <ecNumber evidence="1">2.7.11.1</ecNumber>
    </recommendedName>
</protein>
<keyword evidence="8" id="KW-0472">Membrane</keyword>
<dbReference type="AlphaFoldDB" id="A0A4T9T749"/>
<dbReference type="OrthoDB" id="3679634at2"/>
<feature type="compositionally biased region" description="Acidic residues" evidence="7">
    <location>
        <begin position="200"/>
        <end position="212"/>
    </location>
</feature>
<evidence type="ECO:0000259" key="9">
    <source>
        <dbReference type="PROSITE" id="PS50011"/>
    </source>
</evidence>
<keyword evidence="3" id="KW-0808">Transferase</keyword>
<comment type="caution">
    <text evidence="10">The sequence shown here is derived from an EMBL/GenBank/DDBJ whole genome shotgun (WGS) entry which is preliminary data.</text>
</comment>
<keyword evidence="8" id="KW-1133">Transmembrane helix</keyword>
<keyword evidence="8" id="KW-0812">Transmembrane</keyword>
<dbReference type="PROSITE" id="PS00108">
    <property type="entry name" value="PROTEIN_KINASE_ST"/>
    <property type="match status" value="1"/>
</dbReference>
<keyword evidence="5" id="KW-0418">Kinase</keyword>
<dbReference type="PROSITE" id="PS50011">
    <property type="entry name" value="PROTEIN_KINASE_DOM"/>
    <property type="match status" value="1"/>
</dbReference>
<dbReference type="Gene3D" id="1.10.510.10">
    <property type="entry name" value="Transferase(Phosphotransferase) domain 1"/>
    <property type="match status" value="1"/>
</dbReference>
<evidence type="ECO:0000256" key="2">
    <source>
        <dbReference type="ARBA" id="ARBA00022527"/>
    </source>
</evidence>
<feature type="transmembrane region" description="Helical" evidence="8">
    <location>
        <begin position="717"/>
        <end position="735"/>
    </location>
</feature>
<dbReference type="GO" id="GO:0004674">
    <property type="term" value="F:protein serine/threonine kinase activity"/>
    <property type="evidence" value="ECO:0007669"/>
    <property type="project" value="UniProtKB-KW"/>
</dbReference>